<feature type="transmembrane region" description="Helical" evidence="1">
    <location>
        <begin position="401"/>
        <end position="418"/>
    </location>
</feature>
<feature type="transmembrane region" description="Helical" evidence="1">
    <location>
        <begin position="102"/>
        <end position="120"/>
    </location>
</feature>
<name>A0A9X3F9R7_9BACT</name>
<feature type="transmembrane region" description="Helical" evidence="1">
    <location>
        <begin position="372"/>
        <end position="389"/>
    </location>
</feature>
<gene>
    <name evidence="2" type="ORF">OU798_22665</name>
</gene>
<evidence type="ECO:0000313" key="3">
    <source>
        <dbReference type="Proteomes" id="UP001145087"/>
    </source>
</evidence>
<feature type="transmembrane region" description="Helical" evidence="1">
    <location>
        <begin position="165"/>
        <end position="182"/>
    </location>
</feature>
<keyword evidence="3" id="KW-1185">Reference proteome</keyword>
<feature type="transmembrane region" description="Helical" evidence="1">
    <location>
        <begin position="127"/>
        <end position="145"/>
    </location>
</feature>
<comment type="caution">
    <text evidence="2">The sequence shown here is derived from an EMBL/GenBank/DDBJ whole genome shotgun (WGS) entry which is preliminary data.</text>
</comment>
<feature type="transmembrane region" description="Helical" evidence="1">
    <location>
        <begin position="32"/>
        <end position="52"/>
    </location>
</feature>
<dbReference type="Proteomes" id="UP001145087">
    <property type="component" value="Unassembled WGS sequence"/>
</dbReference>
<feature type="transmembrane region" description="Helical" evidence="1">
    <location>
        <begin position="430"/>
        <end position="455"/>
    </location>
</feature>
<evidence type="ECO:0000256" key="1">
    <source>
        <dbReference type="SAM" id="Phobius"/>
    </source>
</evidence>
<accession>A0A9X3F9R7</accession>
<feature type="transmembrane region" description="Helical" evidence="1">
    <location>
        <begin position="7"/>
        <end position="26"/>
    </location>
</feature>
<proteinExistence type="predicted"/>
<keyword evidence="1" id="KW-0812">Transmembrane</keyword>
<feature type="transmembrane region" description="Helical" evidence="1">
    <location>
        <begin position="275"/>
        <end position="293"/>
    </location>
</feature>
<dbReference type="RefSeq" id="WP_343335495.1">
    <property type="nucleotide sequence ID" value="NZ_JAPOHD010000067.1"/>
</dbReference>
<keyword evidence="1" id="KW-1133">Transmembrane helix</keyword>
<feature type="transmembrane region" description="Helical" evidence="1">
    <location>
        <begin position="194"/>
        <end position="214"/>
    </location>
</feature>
<protein>
    <submittedName>
        <fullName evidence="2">Uncharacterized protein</fullName>
    </submittedName>
</protein>
<dbReference type="EMBL" id="JAPOHD010000067">
    <property type="protein sequence ID" value="MCY1723169.1"/>
    <property type="molecule type" value="Genomic_DNA"/>
</dbReference>
<dbReference type="AlphaFoldDB" id="A0A9X3F9R7"/>
<evidence type="ECO:0000313" key="2">
    <source>
        <dbReference type="EMBL" id="MCY1723169.1"/>
    </source>
</evidence>
<feature type="transmembrane region" description="Helical" evidence="1">
    <location>
        <begin position="313"/>
        <end position="335"/>
    </location>
</feature>
<feature type="transmembrane region" description="Helical" evidence="1">
    <location>
        <begin position="59"/>
        <end position="82"/>
    </location>
</feature>
<sequence>MKEQDNYTRWMFILFPAVSMMLGWGLRGHIGGGPFGAMIPGAMVALSIGMLLKLPVKAVSVLLVLGIAGIGLGGEMTYGQTLGFLKNPDTVWWGTAGTTTKGAVWGFLGGAVFALGLIFKRISTKKLIVAFLMLFAGILIGFNLINDPMILYFSYPEKPRAESWAGLLFGAVFLLTYLKYTINTNDFKIVFRFALWGLLGGGLGFGLGGFWLVMGSHFPDVIFTNWWKAMEFSFGFLLGASLGYAAWQNRTELKQIGNSDWIVPEKPFKSVYKELALIFAAGIITYWMIPNLFEPFVDGANNTDGFVLALLRNISRIVVNYAFYGFLFVLALICFPKLAWQLGITLTFSHAAIDLIRDFYPDTDKVSPFTSYFLIVVVLTAIVALLVVYFNRKENTIKNMFLLLIWSCVAVSFARLSLHPEKMNIEGLSFYQVICGRFIVDIFFAVSAVLLSVVIKKRFKE</sequence>
<reference evidence="2" key="1">
    <citation type="submission" date="2022-11" db="EMBL/GenBank/DDBJ databases">
        <title>Marilongibacter aestuarii gen. nov., sp. nov., isolated from tidal flat sediment.</title>
        <authorList>
            <person name="Jiayan W."/>
        </authorList>
    </citation>
    <scope>NUCLEOTIDE SEQUENCE</scope>
    <source>
        <strain evidence="2">Z1-6</strain>
    </source>
</reference>
<keyword evidence="1" id="KW-0472">Membrane</keyword>
<organism evidence="2 3">
    <name type="scientific">Draconibacterium aestuarii</name>
    <dbReference type="NCBI Taxonomy" id="2998507"/>
    <lineage>
        <taxon>Bacteria</taxon>
        <taxon>Pseudomonadati</taxon>
        <taxon>Bacteroidota</taxon>
        <taxon>Bacteroidia</taxon>
        <taxon>Marinilabiliales</taxon>
        <taxon>Prolixibacteraceae</taxon>
        <taxon>Draconibacterium</taxon>
    </lineage>
</organism>